<dbReference type="AlphaFoldDB" id="A0AA96VI75"/>
<organism evidence="1">
    <name type="scientific">Streptococcus iners</name>
    <dbReference type="NCBI Taxonomy" id="3028084"/>
    <lineage>
        <taxon>Bacteria</taxon>
        <taxon>Bacillati</taxon>
        <taxon>Bacillota</taxon>
        <taxon>Bacilli</taxon>
        <taxon>Lactobacillales</taxon>
        <taxon>Streptococcaceae</taxon>
        <taxon>Streptococcus</taxon>
    </lineage>
</organism>
<dbReference type="RefSeq" id="WP_238718734.1">
    <property type="nucleotide sequence ID" value="NZ_CP118735.1"/>
</dbReference>
<sequence>MNDNMKFKLSPGVVMVPDGQSIIVRFNDRYFNLNGEDVEKVLLPILPLLNIGASHSELVQSVDLEFRSKLSSILEQLTSKGWIESKSAVSDTFTDLKNYSSTGLNVERVLEVFKDKKVGIINLDGRLPVITYDVPLIIANKIEVEQIQSDTDFSGIFEFIDNNDFIVLIETETNDFFEKRINSLCYSLQKPFILFKTSGFIAEVGPMCIPPYTACLECYRTRKYNNLTHYSEHIKVEKFLDTNLKGQIQRAYSVDSTTFRIGFNILVGQILQFFLKEDTWNFPKTIEGIIEVDGYNVNFNYDSLLKSPICEVCGQSSKLKVTNKFWTKTYEYQE</sequence>
<dbReference type="Gene3D" id="3.40.50.720">
    <property type="entry name" value="NAD(P)-binding Rossmann-like Domain"/>
    <property type="match status" value="1"/>
</dbReference>
<dbReference type="SUPFAM" id="SSF69572">
    <property type="entry name" value="Activating enzymes of the ubiquitin-like proteins"/>
    <property type="match status" value="1"/>
</dbReference>
<dbReference type="KEGG" id="sins:PW252_06860"/>
<reference evidence="1" key="1">
    <citation type="submission" date="2023-02" db="EMBL/GenBank/DDBJ databases">
        <title>Streptococcus sp. Genome Sequencing and Assembly.</title>
        <authorList>
            <person name="Shore S.M."/>
            <person name="Nicholson T.L."/>
        </authorList>
    </citation>
    <scope>NUCLEOTIDE SEQUENCE</scope>
    <source>
        <strain evidence="1">29887</strain>
    </source>
</reference>
<gene>
    <name evidence="1" type="ORF">PW252_06860</name>
</gene>
<protein>
    <submittedName>
        <fullName evidence="1">Uncharacterized protein</fullName>
    </submittedName>
</protein>
<dbReference type="InterPro" id="IPR035985">
    <property type="entry name" value="Ubiquitin-activating_enz"/>
</dbReference>
<accession>A0AA96VI75</accession>
<dbReference type="GO" id="GO:0008641">
    <property type="term" value="F:ubiquitin-like modifier activating enzyme activity"/>
    <property type="evidence" value="ECO:0007669"/>
    <property type="project" value="InterPro"/>
</dbReference>
<dbReference type="EMBL" id="CP118735">
    <property type="protein sequence ID" value="WNY50302.1"/>
    <property type="molecule type" value="Genomic_DNA"/>
</dbReference>
<evidence type="ECO:0000313" key="1">
    <source>
        <dbReference type="EMBL" id="WNY50302.1"/>
    </source>
</evidence>
<proteinExistence type="predicted"/>
<name>A0AA96VI75_9STRE</name>